<name>A0A811VEC7_CERCA</name>
<sequence>MPYFTRLVAAATVHCTAPRNVQSNVQHGSQQEMCEFVFYVLALIPSVRPVVAAPSSASMYVLVYPLAVASPSNSLKWLAQCLSCLRRQQQQNINTSLCEYIGSEARPLLLHIAMRPSICPSVRLCVRPSVVELRPPPLTEDITLRTVDFFIAIVLIFFSICCCCCCCLSDHCT</sequence>
<dbReference type="EMBL" id="CAJHJT010000056">
    <property type="protein sequence ID" value="CAD7013381.1"/>
    <property type="molecule type" value="Genomic_DNA"/>
</dbReference>
<evidence type="ECO:0000313" key="3">
    <source>
        <dbReference type="Proteomes" id="UP000606786"/>
    </source>
</evidence>
<comment type="caution">
    <text evidence="2">The sequence shown here is derived from an EMBL/GenBank/DDBJ whole genome shotgun (WGS) entry which is preliminary data.</text>
</comment>
<proteinExistence type="predicted"/>
<keyword evidence="1" id="KW-0472">Membrane</keyword>
<organism evidence="2 3">
    <name type="scientific">Ceratitis capitata</name>
    <name type="common">Mediterranean fruit fly</name>
    <name type="synonym">Tephritis capitata</name>
    <dbReference type="NCBI Taxonomy" id="7213"/>
    <lineage>
        <taxon>Eukaryota</taxon>
        <taxon>Metazoa</taxon>
        <taxon>Ecdysozoa</taxon>
        <taxon>Arthropoda</taxon>
        <taxon>Hexapoda</taxon>
        <taxon>Insecta</taxon>
        <taxon>Pterygota</taxon>
        <taxon>Neoptera</taxon>
        <taxon>Endopterygota</taxon>
        <taxon>Diptera</taxon>
        <taxon>Brachycera</taxon>
        <taxon>Muscomorpha</taxon>
        <taxon>Tephritoidea</taxon>
        <taxon>Tephritidae</taxon>
        <taxon>Ceratitis</taxon>
        <taxon>Ceratitis</taxon>
    </lineage>
</organism>
<dbReference type="Proteomes" id="UP000606786">
    <property type="component" value="Unassembled WGS sequence"/>
</dbReference>
<keyword evidence="1" id="KW-0812">Transmembrane</keyword>
<gene>
    <name evidence="2" type="ORF">CCAP1982_LOCUS21446</name>
</gene>
<keyword evidence="3" id="KW-1185">Reference proteome</keyword>
<reference evidence="2" key="1">
    <citation type="submission" date="2020-11" db="EMBL/GenBank/DDBJ databases">
        <authorList>
            <person name="Whitehead M."/>
        </authorList>
    </citation>
    <scope>NUCLEOTIDE SEQUENCE</scope>
    <source>
        <strain evidence="2">EGII</strain>
    </source>
</reference>
<dbReference type="AlphaFoldDB" id="A0A811VEC7"/>
<feature type="transmembrane region" description="Helical" evidence="1">
    <location>
        <begin position="149"/>
        <end position="168"/>
    </location>
</feature>
<protein>
    <submittedName>
        <fullName evidence="2">(Mediterranean fruit fly) hypothetical protein</fullName>
    </submittedName>
</protein>
<evidence type="ECO:0000313" key="2">
    <source>
        <dbReference type="EMBL" id="CAD7013381.1"/>
    </source>
</evidence>
<evidence type="ECO:0000256" key="1">
    <source>
        <dbReference type="SAM" id="Phobius"/>
    </source>
</evidence>
<keyword evidence="1" id="KW-1133">Transmembrane helix</keyword>
<accession>A0A811VEC7</accession>